<dbReference type="AlphaFoldDB" id="B7HW70"/>
<gene>
    <name evidence="1" type="ordered locus">BCAH187_A5303</name>
</gene>
<dbReference type="HOGENOM" id="CLU_3324088_0_0_9"/>
<organism evidence="1 2">
    <name type="scientific">Bacillus cereus (strain AH187)</name>
    <dbReference type="NCBI Taxonomy" id="405534"/>
    <lineage>
        <taxon>Bacteria</taxon>
        <taxon>Bacillati</taxon>
        <taxon>Bacillota</taxon>
        <taxon>Bacilli</taxon>
        <taxon>Bacillales</taxon>
        <taxon>Bacillaceae</taxon>
        <taxon>Bacillus</taxon>
        <taxon>Bacillus cereus group</taxon>
    </lineage>
</organism>
<evidence type="ECO:0000313" key="1">
    <source>
        <dbReference type="EMBL" id="ACJ78220.1"/>
    </source>
</evidence>
<dbReference type="KEGG" id="bcr:BCAH187_A5303"/>
<name>B7HW70_BACC7</name>
<dbReference type="EMBL" id="CP001177">
    <property type="protein sequence ID" value="ACJ78220.1"/>
    <property type="molecule type" value="Genomic_DNA"/>
</dbReference>
<sequence length="38" mass="4308">MRNEELNALAIKARNDENAMWQVVLYGVAPLSHQAKLI</sequence>
<proteinExistence type="predicted"/>
<protein>
    <submittedName>
        <fullName evidence="1">Uncharacterized protein</fullName>
    </submittedName>
</protein>
<evidence type="ECO:0000313" key="2">
    <source>
        <dbReference type="Proteomes" id="UP000002214"/>
    </source>
</evidence>
<accession>B7HW70</accession>
<dbReference type="Proteomes" id="UP000002214">
    <property type="component" value="Chromosome"/>
</dbReference>
<reference evidence="1 2" key="1">
    <citation type="submission" date="2008-10" db="EMBL/GenBank/DDBJ databases">
        <title>Genome sequence of Bacillus cereus AH187.</title>
        <authorList>
            <person name="Dodson R.J."/>
            <person name="Durkin A.S."/>
            <person name="Rosovitz M.J."/>
            <person name="Rasko D.A."/>
            <person name="Kolsto A.B."/>
            <person name="Okstad O.A."/>
            <person name="Ravel J."/>
            <person name="Sutton G."/>
        </authorList>
    </citation>
    <scope>NUCLEOTIDE SEQUENCE [LARGE SCALE GENOMIC DNA]</scope>
    <source>
        <strain evidence="1 2">AH187</strain>
    </source>
</reference>